<evidence type="ECO:0000256" key="2">
    <source>
        <dbReference type="SAM" id="SignalP"/>
    </source>
</evidence>
<dbReference type="Proteomes" id="UP001321445">
    <property type="component" value="Chromosome"/>
</dbReference>
<keyword evidence="2" id="KW-0732">Signal</keyword>
<accession>A0ABM8FK27</accession>
<feature type="chain" id="PRO_5045277326" description="CcmD family protein" evidence="2">
    <location>
        <begin position="24"/>
        <end position="74"/>
    </location>
</feature>
<feature type="transmembrane region" description="Helical" evidence="1">
    <location>
        <begin position="33"/>
        <end position="56"/>
    </location>
</feature>
<reference evidence="3 4" key="1">
    <citation type="submission" date="2023-03" db="EMBL/GenBank/DDBJ databases">
        <title>Description of Hydrogenimonas sp. ISO32.</title>
        <authorList>
            <person name="Mino S."/>
            <person name="Fukazawa S."/>
            <person name="Sawabe T."/>
        </authorList>
    </citation>
    <scope>NUCLEOTIDE SEQUENCE [LARGE SCALE GENOMIC DNA]</scope>
    <source>
        <strain evidence="3 4">ISO32</strain>
    </source>
</reference>
<keyword evidence="1" id="KW-1133">Transmembrane helix</keyword>
<feature type="signal peptide" evidence="2">
    <location>
        <begin position="1"/>
        <end position="23"/>
    </location>
</feature>
<name>A0ABM8FK27_9BACT</name>
<evidence type="ECO:0000313" key="4">
    <source>
        <dbReference type="Proteomes" id="UP001321445"/>
    </source>
</evidence>
<proteinExistence type="predicted"/>
<keyword evidence="1" id="KW-0812">Transmembrane</keyword>
<gene>
    <name evidence="3" type="ORF">HCR_09660</name>
</gene>
<keyword evidence="4" id="KW-1185">Reference proteome</keyword>
<dbReference type="EMBL" id="AP027370">
    <property type="protein sequence ID" value="BDY12654.1"/>
    <property type="molecule type" value="Genomic_DNA"/>
</dbReference>
<dbReference type="RefSeq" id="WP_286337841.1">
    <property type="nucleotide sequence ID" value="NZ_AP027370.1"/>
</dbReference>
<sequence>MDGRIKKLLFFSALPFLTASLQAAQFMPEKESHPIVAGIKIAGMIATAIFVGVMLYKSIRVVKDDEDDSVHLPD</sequence>
<evidence type="ECO:0000256" key="1">
    <source>
        <dbReference type="SAM" id="Phobius"/>
    </source>
</evidence>
<evidence type="ECO:0000313" key="3">
    <source>
        <dbReference type="EMBL" id="BDY12654.1"/>
    </source>
</evidence>
<keyword evidence="1" id="KW-0472">Membrane</keyword>
<organism evidence="3 4">
    <name type="scientific">Hydrogenimonas cancrithermarum</name>
    <dbReference type="NCBI Taxonomy" id="2993563"/>
    <lineage>
        <taxon>Bacteria</taxon>
        <taxon>Pseudomonadati</taxon>
        <taxon>Campylobacterota</taxon>
        <taxon>Epsilonproteobacteria</taxon>
        <taxon>Campylobacterales</taxon>
        <taxon>Hydrogenimonadaceae</taxon>
        <taxon>Hydrogenimonas</taxon>
    </lineage>
</organism>
<protein>
    <recommendedName>
        <fullName evidence="5">CcmD family protein</fullName>
    </recommendedName>
</protein>
<evidence type="ECO:0008006" key="5">
    <source>
        <dbReference type="Google" id="ProtNLM"/>
    </source>
</evidence>